<comment type="caution">
    <text evidence="4">The sequence shown here is derived from an EMBL/GenBank/DDBJ whole genome shotgun (WGS) entry which is preliminary data.</text>
</comment>
<dbReference type="AlphaFoldDB" id="A0A8T2RMG3"/>
<protein>
    <recommendedName>
        <fullName evidence="3">MATH domain-containing protein</fullName>
    </recommendedName>
</protein>
<feature type="compositionally biased region" description="Polar residues" evidence="2">
    <location>
        <begin position="776"/>
        <end position="789"/>
    </location>
</feature>
<dbReference type="InterPro" id="IPR002083">
    <property type="entry name" value="MATH/TRAF_dom"/>
</dbReference>
<dbReference type="SMART" id="SM00061">
    <property type="entry name" value="MATH"/>
    <property type="match status" value="1"/>
</dbReference>
<feature type="compositionally biased region" description="Basic and acidic residues" evidence="2">
    <location>
        <begin position="355"/>
        <end position="381"/>
    </location>
</feature>
<feature type="compositionally biased region" description="Polar residues" evidence="2">
    <location>
        <begin position="797"/>
        <end position="810"/>
    </location>
</feature>
<feature type="region of interest" description="Disordered" evidence="2">
    <location>
        <begin position="354"/>
        <end position="381"/>
    </location>
</feature>
<evidence type="ECO:0000313" key="5">
    <source>
        <dbReference type="Proteomes" id="UP000825935"/>
    </source>
</evidence>
<dbReference type="PANTHER" id="PTHR47477">
    <property type="entry name" value="TNF RECEPTOR-ASSOCIATED FACTOR HOMOLOG 1A"/>
    <property type="match status" value="1"/>
</dbReference>
<dbReference type="PANTHER" id="PTHR47477:SF8">
    <property type="entry name" value="TNF RECEPTOR-ASSOCIATED FACTOR HOMOLOG 1A"/>
    <property type="match status" value="1"/>
</dbReference>
<accession>A0A8T2RMG3</accession>
<keyword evidence="5" id="KW-1185">Reference proteome</keyword>
<feature type="region of interest" description="Disordered" evidence="2">
    <location>
        <begin position="1"/>
        <end position="23"/>
    </location>
</feature>
<dbReference type="InterPro" id="IPR055327">
    <property type="entry name" value="TRAF1A/B"/>
</dbReference>
<reference evidence="4" key="1">
    <citation type="submission" date="2021-08" db="EMBL/GenBank/DDBJ databases">
        <title>WGS assembly of Ceratopteris richardii.</title>
        <authorList>
            <person name="Marchant D.B."/>
            <person name="Chen G."/>
            <person name="Jenkins J."/>
            <person name="Shu S."/>
            <person name="Leebens-Mack J."/>
            <person name="Grimwood J."/>
            <person name="Schmutz J."/>
            <person name="Soltis P."/>
            <person name="Soltis D."/>
            <person name="Chen Z.-H."/>
        </authorList>
    </citation>
    <scope>NUCLEOTIDE SEQUENCE</scope>
    <source>
        <strain evidence="4">Whitten #5841</strain>
        <tissue evidence="4">Leaf</tissue>
    </source>
</reference>
<dbReference type="CDD" id="cd00121">
    <property type="entry name" value="MATH"/>
    <property type="match status" value="1"/>
</dbReference>
<feature type="compositionally biased region" description="Low complexity" evidence="2">
    <location>
        <begin position="575"/>
        <end position="591"/>
    </location>
</feature>
<dbReference type="Gene3D" id="2.60.210.10">
    <property type="entry name" value="Apoptosis, Tumor Necrosis Factor Receptor Associated Protein 2, Chain A"/>
    <property type="match status" value="1"/>
</dbReference>
<dbReference type="InterPro" id="IPR008974">
    <property type="entry name" value="TRAF-like"/>
</dbReference>
<feature type="region of interest" description="Disordered" evidence="2">
    <location>
        <begin position="444"/>
        <end position="496"/>
    </location>
</feature>
<name>A0A8T2RMG3_CERRI</name>
<dbReference type="EMBL" id="CM035431">
    <property type="protein sequence ID" value="KAH7297240.1"/>
    <property type="molecule type" value="Genomic_DNA"/>
</dbReference>
<organism evidence="4 5">
    <name type="scientific">Ceratopteris richardii</name>
    <name type="common">Triangle waterfern</name>
    <dbReference type="NCBI Taxonomy" id="49495"/>
    <lineage>
        <taxon>Eukaryota</taxon>
        <taxon>Viridiplantae</taxon>
        <taxon>Streptophyta</taxon>
        <taxon>Embryophyta</taxon>
        <taxon>Tracheophyta</taxon>
        <taxon>Polypodiopsida</taxon>
        <taxon>Polypodiidae</taxon>
        <taxon>Polypodiales</taxon>
        <taxon>Pteridineae</taxon>
        <taxon>Pteridaceae</taxon>
        <taxon>Parkerioideae</taxon>
        <taxon>Ceratopteris</taxon>
    </lineage>
</organism>
<feature type="domain" description="MATH" evidence="3">
    <location>
        <begin position="70"/>
        <end position="192"/>
    </location>
</feature>
<evidence type="ECO:0000313" key="4">
    <source>
        <dbReference type="EMBL" id="KAH7297240.1"/>
    </source>
</evidence>
<evidence type="ECO:0000256" key="2">
    <source>
        <dbReference type="SAM" id="MobiDB-lite"/>
    </source>
</evidence>
<feature type="region of interest" description="Disordered" evidence="2">
    <location>
        <begin position="38"/>
        <end position="62"/>
    </location>
</feature>
<dbReference type="SUPFAM" id="SSF49599">
    <property type="entry name" value="TRAF domain-like"/>
    <property type="match status" value="1"/>
</dbReference>
<evidence type="ECO:0000259" key="3">
    <source>
        <dbReference type="PROSITE" id="PS50144"/>
    </source>
</evidence>
<proteinExistence type="predicted"/>
<sequence length="1273" mass="140702">MACNSREEEGTSCSADASKSVKFDPADCGSEWRFWDHLEASPPSTSPAWNSEEDEDSGSCMPGTRPSDLYGKFTWKIENFSQISKRELRSNMFEVGGYKWYILVYPKGCDVCNHLSLFLCVADYDKLLPGWSHFVQFTIAVVNKDPKKSKYSDTLHRFCKKEHDWGWKKFMELSKVLDGFTVADTLVIKAQVQVIRENPHRPFRCLDCQYRRELVRVYMTNVEGICRRFVEEKREKIGKLMDDPLRWPSFRAFWTALDEKVKVQLSREKTEIILKAIVKAFFNEKEVTSTLVMDALYSGCKALDYRSKSKKGKANGVETEETRNPVVWVDKDFFVLAGDVLLLLDRAAHETLPSYKDEKGPQNRTKDGCPGDDFGKDTMERDERRLTELGRRTIEMFVLAHLFSNRVEVAYLEAVALKRQEELIREEEAAGQAEIELKARREAAEKEKRNKKKQAKQRRNNRKEKERDCEEKHPARVGQSRLGDGSTSSRSVLGLSKEGNMRNVEIVDDDDDLSVLDNTDAIVGTLRAALEEGDVDRIFWEREGVDFHQTMEASFSGGSCINSAENGRSNRKPQSVLDDSSSTCSSDSIPSNKAILGGSGRRSNTLDHQLPNLSSRVRGRAVSDRELRADSTKAVLRGRTASGLPVNSETSILDADTIIVSLKQRMQWLQQRLQEKEEEVSLLQQQLSLYQNHYGCEILKENVHTAQKDPKYGHGQVDSDSTEYSKLVGNAECMDDFNNVRAGSGEPAATLSNSYLSNGSCSETLVLSSSGLQSTPIVNISRPPSTSPKSGAGCSESAASLPSSTNDIRPNLSLTDSILLKSQSNLCSSMTTEPCIIRPASAPSPPEASGQSPPFQQQLHAPPLLARSVSATGRLGVTSDEPTSCSSQPCYPAVNSYRNAAAGVSRNNQLVTSSAMLDAGQHNQINYYTGNGSHGTCSGPLGVENHQSALSTSTVQRNLNVSGQAVGLRTKSESMVHGFGKMSLAGEPEKVGPSRRPEHHRSGMGLTFGTVTPEVLQLQNQQQPHPDSNEGSLMDTNYLSREPEQYRDHFDCRQNDNDIIPQQVHGSGHSSFLEQKGRPQTVVGKLPIGLETRERMTELPTFTAGMPEEFPHLDIINELLDEDKLLGAKALNAVLQQPVVLHDIQRMYGCIGPNAVHNSGERSDIVLPPDNGGPSQYSNSAETILNSLAESIQLHHYGQTLHGSGLVDGLAGHHWQGHQGGLPPSVTGTTGLQGGLDFFMGYPMQSSNLPIIDCPAYAIGQNGYSMYPSAKHP</sequence>
<feature type="region of interest" description="Disordered" evidence="2">
    <location>
        <begin position="776"/>
        <end position="810"/>
    </location>
</feature>
<feature type="compositionally biased region" description="Polar residues" evidence="2">
    <location>
        <begin position="558"/>
        <end position="567"/>
    </location>
</feature>
<feature type="region of interest" description="Disordered" evidence="2">
    <location>
        <begin position="837"/>
        <end position="858"/>
    </location>
</feature>
<dbReference type="PROSITE" id="PS50144">
    <property type="entry name" value="MATH"/>
    <property type="match status" value="1"/>
</dbReference>
<keyword evidence="1" id="KW-0175">Coiled coil</keyword>
<feature type="compositionally biased region" description="Basic residues" evidence="2">
    <location>
        <begin position="449"/>
        <end position="462"/>
    </location>
</feature>
<dbReference type="OrthoDB" id="660257at2759"/>
<feature type="region of interest" description="Disordered" evidence="2">
    <location>
        <begin position="558"/>
        <end position="608"/>
    </location>
</feature>
<dbReference type="OMA" id="MACNSRE"/>
<feature type="coiled-coil region" evidence="1">
    <location>
        <begin position="659"/>
        <end position="693"/>
    </location>
</feature>
<feature type="compositionally biased region" description="Basic and acidic residues" evidence="2">
    <location>
        <begin position="463"/>
        <end position="474"/>
    </location>
</feature>
<evidence type="ECO:0000256" key="1">
    <source>
        <dbReference type="SAM" id="Coils"/>
    </source>
</evidence>
<gene>
    <name evidence="4" type="ORF">KP509_26G060700</name>
</gene>
<dbReference type="Proteomes" id="UP000825935">
    <property type="component" value="Chromosome 26"/>
</dbReference>
<dbReference type="Pfam" id="PF22486">
    <property type="entry name" value="MATH_2"/>
    <property type="match status" value="1"/>
</dbReference>